<dbReference type="InterPro" id="IPR053144">
    <property type="entry name" value="Acetyltransferase_Butenolide"/>
</dbReference>
<dbReference type="PROSITE" id="PS51186">
    <property type="entry name" value="GNAT"/>
    <property type="match status" value="1"/>
</dbReference>
<dbReference type="UniPathway" id="UPA00113">
    <property type="reaction ID" value="UER00529"/>
</dbReference>
<proteinExistence type="predicted"/>
<feature type="non-terminal residue" evidence="2">
    <location>
        <position position="1"/>
    </location>
</feature>
<dbReference type="GO" id="GO:0016747">
    <property type="term" value="F:acyltransferase activity, transferring groups other than amino-acyl groups"/>
    <property type="evidence" value="ECO:0007669"/>
    <property type="project" value="InterPro"/>
</dbReference>
<evidence type="ECO:0000313" key="3">
    <source>
        <dbReference type="Proteomes" id="UP000265618"/>
    </source>
</evidence>
<sequence length="141" mass="15423">ELEELYRVAPLKGRTLEILKTSFSNSMYVSFAYMPEEGEEGLSNSTRLSNDGDIPKEHTPRGRLIAAGRVLADGAACAYVSDIAVHPDMQGMGIGRSLVSGLLSRCKHHAKIILYASPGKEGFYRKLGFRPMSTAMAIFKV</sequence>
<dbReference type="InterPro" id="IPR016181">
    <property type="entry name" value="Acyl_CoA_acyltransferase"/>
</dbReference>
<dbReference type="SUPFAM" id="SSF55729">
    <property type="entry name" value="Acyl-CoA N-acyltransferases (Nat)"/>
    <property type="match status" value="1"/>
</dbReference>
<keyword evidence="3" id="KW-1185">Reference proteome</keyword>
<dbReference type="PANTHER" id="PTHR43233:SF1">
    <property type="entry name" value="FAMILY N-ACETYLTRANSFERASE, PUTATIVE (AFU_ORTHOLOGUE AFUA_6G03350)-RELATED"/>
    <property type="match status" value="1"/>
</dbReference>
<dbReference type="Proteomes" id="UP000265618">
    <property type="component" value="Unassembled WGS sequence"/>
</dbReference>
<evidence type="ECO:0000259" key="1">
    <source>
        <dbReference type="PROSITE" id="PS51186"/>
    </source>
</evidence>
<comment type="caution">
    <text evidence="2">The sequence shown here is derived from an EMBL/GenBank/DDBJ whole genome shotgun (WGS) entry which is preliminary data.</text>
</comment>
<reference evidence="2 3" key="1">
    <citation type="journal article" date="2018" name="PLoS ONE">
        <title>The draft genome of Kipferlia bialata reveals reductive genome evolution in fornicate parasites.</title>
        <authorList>
            <person name="Tanifuji G."/>
            <person name="Takabayashi S."/>
            <person name="Kume K."/>
            <person name="Takagi M."/>
            <person name="Nakayama T."/>
            <person name="Kamikawa R."/>
            <person name="Inagaki Y."/>
            <person name="Hashimoto T."/>
        </authorList>
    </citation>
    <scope>NUCLEOTIDE SEQUENCE [LARGE SCALE GENOMIC DNA]</scope>
    <source>
        <strain evidence="2">NY0173</strain>
    </source>
</reference>
<feature type="domain" description="N-acetyltransferase" evidence="1">
    <location>
        <begin position="11"/>
        <end position="141"/>
    </location>
</feature>
<protein>
    <recommendedName>
        <fullName evidence="1">N-acetyltransferase domain-containing protein</fullName>
    </recommendedName>
</protein>
<evidence type="ECO:0000313" key="2">
    <source>
        <dbReference type="EMBL" id="GCA62876.1"/>
    </source>
</evidence>
<dbReference type="CDD" id="cd04301">
    <property type="entry name" value="NAT_SF"/>
    <property type="match status" value="1"/>
</dbReference>
<accession>A0A391NRY5</accession>
<dbReference type="Gene3D" id="3.40.630.30">
    <property type="match status" value="1"/>
</dbReference>
<dbReference type="PANTHER" id="PTHR43233">
    <property type="entry name" value="FAMILY N-ACETYLTRANSFERASE, PUTATIVE (AFU_ORTHOLOGUE AFUA_6G03350)-RELATED"/>
    <property type="match status" value="1"/>
</dbReference>
<gene>
    <name evidence="2" type="ORF">KIPB_006360</name>
</gene>
<dbReference type="OrthoDB" id="410198at2759"/>
<name>A0A391NRY5_9EUKA</name>
<dbReference type="InterPro" id="IPR000182">
    <property type="entry name" value="GNAT_dom"/>
</dbReference>
<dbReference type="EMBL" id="BDIP01001628">
    <property type="protein sequence ID" value="GCA62876.1"/>
    <property type="molecule type" value="Genomic_DNA"/>
</dbReference>
<dbReference type="AlphaFoldDB" id="A0A391NRY5"/>
<dbReference type="GO" id="GO:0006048">
    <property type="term" value="P:UDP-N-acetylglucosamine biosynthetic process"/>
    <property type="evidence" value="ECO:0007669"/>
    <property type="project" value="UniProtKB-UniPathway"/>
</dbReference>
<dbReference type="Pfam" id="PF13673">
    <property type="entry name" value="Acetyltransf_10"/>
    <property type="match status" value="1"/>
</dbReference>
<organism evidence="2 3">
    <name type="scientific">Kipferlia bialata</name>
    <dbReference type="NCBI Taxonomy" id="797122"/>
    <lineage>
        <taxon>Eukaryota</taxon>
        <taxon>Metamonada</taxon>
        <taxon>Carpediemonas-like organisms</taxon>
        <taxon>Kipferlia</taxon>
    </lineage>
</organism>